<dbReference type="InterPro" id="IPR015915">
    <property type="entry name" value="Kelch-typ_b-propeller"/>
</dbReference>
<name>A0AAE0HR09_9PEZI</name>
<evidence type="ECO:0008006" key="5">
    <source>
        <dbReference type="Google" id="ProtNLM"/>
    </source>
</evidence>
<evidence type="ECO:0000313" key="3">
    <source>
        <dbReference type="EMBL" id="KAK3301148.1"/>
    </source>
</evidence>
<feature type="region of interest" description="Disordered" evidence="1">
    <location>
        <begin position="258"/>
        <end position="277"/>
    </location>
</feature>
<feature type="region of interest" description="Disordered" evidence="1">
    <location>
        <begin position="740"/>
        <end position="793"/>
    </location>
</feature>
<reference evidence="3" key="2">
    <citation type="submission" date="2023-06" db="EMBL/GenBank/DDBJ databases">
        <authorList>
            <consortium name="Lawrence Berkeley National Laboratory"/>
            <person name="Haridas S."/>
            <person name="Hensen N."/>
            <person name="Bonometti L."/>
            <person name="Westerberg I."/>
            <person name="Brannstrom I.O."/>
            <person name="Guillou S."/>
            <person name="Cros-Aarteil S."/>
            <person name="Calhoun S."/>
            <person name="Kuo A."/>
            <person name="Mondo S."/>
            <person name="Pangilinan J."/>
            <person name="Riley R."/>
            <person name="Labutti K."/>
            <person name="Andreopoulos B."/>
            <person name="Lipzen A."/>
            <person name="Chen C."/>
            <person name="Yanf M."/>
            <person name="Daum C."/>
            <person name="Ng V."/>
            <person name="Clum A."/>
            <person name="Steindorff A."/>
            <person name="Ohm R."/>
            <person name="Martin F."/>
            <person name="Silar P."/>
            <person name="Natvig D."/>
            <person name="Lalanne C."/>
            <person name="Gautier V."/>
            <person name="Ament-Velasquez S.L."/>
            <person name="Kruys A."/>
            <person name="Hutchinson M.I."/>
            <person name="Powell A.J."/>
            <person name="Barry K."/>
            <person name="Miller A.N."/>
            <person name="Grigoriev I.V."/>
            <person name="Debuchy R."/>
            <person name="Gladieux P."/>
            <person name="Thoren M.H."/>
            <person name="Johannesson H."/>
        </authorList>
    </citation>
    <scope>NUCLEOTIDE SEQUENCE</scope>
    <source>
        <strain evidence="3">CBS 168.71</strain>
    </source>
</reference>
<feature type="compositionally biased region" description="Basic and acidic residues" evidence="1">
    <location>
        <begin position="457"/>
        <end position="468"/>
    </location>
</feature>
<evidence type="ECO:0000313" key="4">
    <source>
        <dbReference type="Proteomes" id="UP001278766"/>
    </source>
</evidence>
<feature type="compositionally biased region" description="Polar residues" evidence="1">
    <location>
        <begin position="586"/>
        <end position="595"/>
    </location>
</feature>
<dbReference type="InterPro" id="IPR011043">
    <property type="entry name" value="Gal_Oxase/kelch_b-propeller"/>
</dbReference>
<feature type="transmembrane region" description="Helical" evidence="2">
    <location>
        <begin position="412"/>
        <end position="434"/>
    </location>
</feature>
<feature type="compositionally biased region" description="Polar residues" evidence="1">
    <location>
        <begin position="638"/>
        <end position="662"/>
    </location>
</feature>
<feature type="compositionally biased region" description="Low complexity" evidence="1">
    <location>
        <begin position="483"/>
        <end position="493"/>
    </location>
</feature>
<keyword evidence="2" id="KW-0812">Transmembrane</keyword>
<accession>A0AAE0HR09</accession>
<evidence type="ECO:0000256" key="2">
    <source>
        <dbReference type="SAM" id="Phobius"/>
    </source>
</evidence>
<reference evidence="3" key="1">
    <citation type="journal article" date="2023" name="Mol. Phylogenet. Evol.">
        <title>Genome-scale phylogeny and comparative genomics of the fungal order Sordariales.</title>
        <authorList>
            <person name="Hensen N."/>
            <person name="Bonometti L."/>
            <person name="Westerberg I."/>
            <person name="Brannstrom I.O."/>
            <person name="Guillou S."/>
            <person name="Cros-Aarteil S."/>
            <person name="Calhoun S."/>
            <person name="Haridas S."/>
            <person name="Kuo A."/>
            <person name="Mondo S."/>
            <person name="Pangilinan J."/>
            <person name="Riley R."/>
            <person name="LaButti K."/>
            <person name="Andreopoulos B."/>
            <person name="Lipzen A."/>
            <person name="Chen C."/>
            <person name="Yan M."/>
            <person name="Daum C."/>
            <person name="Ng V."/>
            <person name="Clum A."/>
            <person name="Steindorff A."/>
            <person name="Ohm R.A."/>
            <person name="Martin F."/>
            <person name="Silar P."/>
            <person name="Natvig D.O."/>
            <person name="Lalanne C."/>
            <person name="Gautier V."/>
            <person name="Ament-Velasquez S.L."/>
            <person name="Kruys A."/>
            <person name="Hutchinson M.I."/>
            <person name="Powell A.J."/>
            <person name="Barry K."/>
            <person name="Miller A.N."/>
            <person name="Grigoriev I.V."/>
            <person name="Debuchy R."/>
            <person name="Gladieux P."/>
            <person name="Hiltunen Thoren M."/>
            <person name="Johannesson H."/>
        </authorList>
    </citation>
    <scope>NUCLEOTIDE SEQUENCE</scope>
    <source>
        <strain evidence="3">CBS 168.71</strain>
    </source>
</reference>
<protein>
    <recommendedName>
        <fullName evidence="5">Pre-mRNA splicing factor CLF1</fullName>
    </recommendedName>
</protein>
<keyword evidence="2" id="KW-1133">Transmembrane helix</keyword>
<dbReference type="Proteomes" id="UP001278766">
    <property type="component" value="Unassembled WGS sequence"/>
</dbReference>
<feature type="region of interest" description="Disordered" evidence="1">
    <location>
        <begin position="343"/>
        <end position="395"/>
    </location>
</feature>
<dbReference type="AlphaFoldDB" id="A0AAE0HR09"/>
<feature type="compositionally biased region" description="Low complexity" evidence="1">
    <location>
        <begin position="610"/>
        <end position="637"/>
    </location>
</feature>
<keyword evidence="2" id="KW-0472">Membrane</keyword>
<dbReference type="RefSeq" id="XP_062664662.1">
    <property type="nucleotide sequence ID" value="XM_062800537.1"/>
</dbReference>
<feature type="compositionally biased region" description="Basic and acidic residues" evidence="1">
    <location>
        <begin position="514"/>
        <end position="523"/>
    </location>
</feature>
<dbReference type="GeneID" id="87837485"/>
<feature type="region of interest" description="Disordered" evidence="1">
    <location>
        <begin position="441"/>
        <end position="526"/>
    </location>
</feature>
<dbReference type="Gene3D" id="2.120.10.80">
    <property type="entry name" value="Kelch-type beta propeller"/>
    <property type="match status" value="1"/>
</dbReference>
<gene>
    <name evidence="3" type="ORF">B0H64DRAFT_32194</name>
</gene>
<feature type="compositionally biased region" description="Basic and acidic residues" evidence="1">
    <location>
        <begin position="262"/>
        <end position="276"/>
    </location>
</feature>
<feature type="region of interest" description="Disordered" evidence="1">
    <location>
        <begin position="578"/>
        <end position="597"/>
    </location>
</feature>
<evidence type="ECO:0000256" key="1">
    <source>
        <dbReference type="SAM" id="MobiDB-lite"/>
    </source>
</evidence>
<feature type="region of interest" description="Disordered" evidence="1">
    <location>
        <begin position="610"/>
        <end position="662"/>
    </location>
</feature>
<dbReference type="SUPFAM" id="SSF50965">
    <property type="entry name" value="Galactose oxidase, central domain"/>
    <property type="match status" value="1"/>
</dbReference>
<dbReference type="EMBL" id="JAUEPN010000001">
    <property type="protein sequence ID" value="KAK3301148.1"/>
    <property type="molecule type" value="Genomic_DNA"/>
</dbReference>
<proteinExistence type="predicted"/>
<sequence length="793" mass="83122">MPLPQPKTALNNACSVIFDNTLYTYSADAFQSLQLKPGAKWKVLPQGEKVTGAACVGSTTGTASTSAFFVVGGTGGSDKYHGLQKFTYATGQWESVKLLDKVTHQRVGHSAVYLNSTDSILVYAGNQDGSNAPSTSTFTIGASAPHNVRSYDTSGPPSVNPILLSWSPSEAGLVGGSTWNAQVMLFNAADKKWVDSGASLAAPLAKDTSAIKAVLMTGDDGSKNLLTFDMSASPNAVRRTVLFKGPGVPVPQAAPVRRRLSRRTEHGPSSMEKRAGEPLTLNNWPAYNSTLAPKVTRNNFALAQGSNGMVVIAGGSADDDVLCMFNARDNSWEDADSKLSQARLLSTESSTRSSSTSSATGTSTRLSSTSTSVPSTTSVTASVANPTTATQAPTDAAVAAVPDGSDPQLNTILGAVLGSIFGAALLLALVYMCIRRRKRQGHMEAGHVSRSIGPSPSEKDGGAFDKESLAFGQSPPPAFRGHQQQGSQSSFSSMAILMGRTGEKSAPAGAGRKSSNESRRDSSDSTFKAFKNTISKPMTQPTPVAAAIRPPPPAQQQTRDEKGVAFAASTVDAKPRTLTAGADKQGGNTRRSSGWNRYWSGGSALNLLGFGNGNGNPNNNNNGNNNNINPSNVAALNSRRTTLASDRSSNYSNPHRMTQDSATVPPLFPASAEPRMSFSRVNAHSPTIAVYNDKLNQGMSGRIETQRPISGVSDMSASAYSSGIPESVQDAWDAAAAEKPWGADRSLNDSSTGVYGTPLAPASQGLKPPSQAPPRRNQQPVRDDMSWLNLGGN</sequence>
<comment type="caution">
    <text evidence="3">The sequence shown here is derived from an EMBL/GenBank/DDBJ whole genome shotgun (WGS) entry which is preliminary data.</text>
</comment>
<keyword evidence="4" id="KW-1185">Reference proteome</keyword>
<organism evidence="3 4">
    <name type="scientific">Chaetomium fimeti</name>
    <dbReference type="NCBI Taxonomy" id="1854472"/>
    <lineage>
        <taxon>Eukaryota</taxon>
        <taxon>Fungi</taxon>
        <taxon>Dikarya</taxon>
        <taxon>Ascomycota</taxon>
        <taxon>Pezizomycotina</taxon>
        <taxon>Sordariomycetes</taxon>
        <taxon>Sordariomycetidae</taxon>
        <taxon>Sordariales</taxon>
        <taxon>Chaetomiaceae</taxon>
        <taxon>Chaetomium</taxon>
    </lineage>
</organism>